<keyword evidence="6" id="KW-0131">Cell cycle</keyword>
<dbReference type="GO" id="GO:0071555">
    <property type="term" value="P:cell wall organization"/>
    <property type="evidence" value="ECO:0007669"/>
    <property type="project" value="TreeGrafter"/>
</dbReference>
<organism evidence="6 7">
    <name type="scientific">Streptomyces echinatus</name>
    <dbReference type="NCBI Taxonomy" id="67293"/>
    <lineage>
        <taxon>Bacteria</taxon>
        <taxon>Bacillati</taxon>
        <taxon>Actinomycetota</taxon>
        <taxon>Actinomycetes</taxon>
        <taxon>Kitasatosporales</taxon>
        <taxon>Streptomycetaceae</taxon>
        <taxon>Streptomyces</taxon>
    </lineage>
</organism>
<dbReference type="Pfam" id="PF03717">
    <property type="entry name" value="PBP_dimer"/>
    <property type="match status" value="1"/>
</dbReference>
<name>A0A7W9Q198_9ACTN</name>
<proteinExistence type="inferred from homology"/>
<dbReference type="GO" id="GO:0051301">
    <property type="term" value="P:cell division"/>
    <property type="evidence" value="ECO:0007669"/>
    <property type="project" value="UniProtKB-KW"/>
</dbReference>
<evidence type="ECO:0000256" key="3">
    <source>
        <dbReference type="ARBA" id="ARBA00023136"/>
    </source>
</evidence>
<keyword evidence="3" id="KW-0472">Membrane</keyword>
<protein>
    <submittedName>
        <fullName evidence="6">Cell division protein FtsI (Penicillin-binding protein 3)</fullName>
    </submittedName>
</protein>
<dbReference type="GO" id="GO:0008658">
    <property type="term" value="F:penicillin binding"/>
    <property type="evidence" value="ECO:0007669"/>
    <property type="project" value="InterPro"/>
</dbReference>
<dbReference type="InterPro" id="IPR001460">
    <property type="entry name" value="PCN-bd_Tpept"/>
</dbReference>
<dbReference type="Gene3D" id="3.30.450.330">
    <property type="match status" value="1"/>
</dbReference>
<dbReference type="EMBL" id="JACHJK010000018">
    <property type="protein sequence ID" value="MBB5931760.1"/>
    <property type="molecule type" value="Genomic_DNA"/>
</dbReference>
<comment type="subcellular location">
    <subcellularLocation>
        <location evidence="1">Membrane</location>
    </subcellularLocation>
</comment>
<dbReference type="SUPFAM" id="SSF56519">
    <property type="entry name" value="Penicillin binding protein dimerisation domain"/>
    <property type="match status" value="1"/>
</dbReference>
<evidence type="ECO:0000313" key="6">
    <source>
        <dbReference type="EMBL" id="MBB5931760.1"/>
    </source>
</evidence>
<dbReference type="Proteomes" id="UP000585836">
    <property type="component" value="Unassembled WGS sequence"/>
</dbReference>
<evidence type="ECO:0000259" key="5">
    <source>
        <dbReference type="Pfam" id="PF03717"/>
    </source>
</evidence>
<evidence type="ECO:0000256" key="1">
    <source>
        <dbReference type="ARBA" id="ARBA00004370"/>
    </source>
</evidence>
<sequence length="611" mass="65435">MPPRPLRLGSPRPRLRLVGLALTLVLLVFVVRLLQVQAVDASAYAARAEQNRYVVHTLAAERGEITDRNGVALAVSEDAYDITADPTMFGVKQLKIQDGPERAAALLAPILGQDQAALLKKLRPENRNSRYTRLAARQTPQVWKQIRDLKTALTKKGETDRSTVNVLAGVFADPSSQRVYPNGDLAAGILGWVNADGQGGGGVEQQLNKQLTGKDGKLRYAQSGGREVPTAGSTETPAVPGSDIELTIDRDIQWAAQNAISEQVRKSRADRGYVIVQDTRSGQILAMANSPGFDPNDLSKADGDAMGNAALQDAYEPGSTAKVMSMAAVLERKAATPLTHVVVPNRLHRGDRLFQDDIDHATWYLTLNGVLAKSSNIGTILATGELGRSQPEANKVLHSYLRKFGIGSYTGLGFPGETPGILAQPQKWSTSQQYTIPFGQGFSINAMQAASVYSTIANGGVRVEPSLVRGTRDADGRFTPAPKPPQTRVVSAKTAKSVAQMLESVVDDEQGTGIKARIPGYRVAGKTGTANRVDPATGRYRGYTSSFAGFAPADNPRITVYCAIQNATSGSYFGGQICGPIYKQVMEFALKTLQVPPTGAKPASLPVDYKP</sequence>
<dbReference type="AlphaFoldDB" id="A0A7W9Q198"/>
<keyword evidence="7" id="KW-1185">Reference proteome</keyword>
<feature type="domain" description="Penicillin-binding protein transpeptidase" evidence="4">
    <location>
        <begin position="272"/>
        <end position="587"/>
    </location>
</feature>
<gene>
    <name evidence="6" type="ORF">FHS34_007269</name>
</gene>
<evidence type="ECO:0000313" key="7">
    <source>
        <dbReference type="Proteomes" id="UP000585836"/>
    </source>
</evidence>
<dbReference type="InterPro" id="IPR036138">
    <property type="entry name" value="PBP_dimer_sf"/>
</dbReference>
<dbReference type="InterPro" id="IPR050515">
    <property type="entry name" value="Beta-lactam/transpept"/>
</dbReference>
<dbReference type="InterPro" id="IPR005311">
    <property type="entry name" value="PBP_dimer"/>
</dbReference>
<dbReference type="PANTHER" id="PTHR30627">
    <property type="entry name" value="PEPTIDOGLYCAN D,D-TRANSPEPTIDASE"/>
    <property type="match status" value="1"/>
</dbReference>
<keyword evidence="6" id="KW-0132">Cell division</keyword>
<comment type="similarity">
    <text evidence="2">Belongs to the transpeptidase family.</text>
</comment>
<reference evidence="6 7" key="1">
    <citation type="submission" date="2020-08" db="EMBL/GenBank/DDBJ databases">
        <title>Genomic Encyclopedia of Type Strains, Phase III (KMG-III): the genomes of soil and plant-associated and newly described type strains.</title>
        <authorList>
            <person name="Whitman W."/>
        </authorList>
    </citation>
    <scope>NUCLEOTIDE SEQUENCE [LARGE SCALE GENOMIC DNA]</scope>
    <source>
        <strain evidence="6 7">CECT 3313</strain>
    </source>
</reference>
<dbReference type="Gene3D" id="3.40.710.10">
    <property type="entry name" value="DD-peptidase/beta-lactamase superfamily"/>
    <property type="match status" value="1"/>
</dbReference>
<comment type="caution">
    <text evidence="6">The sequence shown here is derived from an EMBL/GenBank/DDBJ whole genome shotgun (WGS) entry which is preliminary data.</text>
</comment>
<feature type="domain" description="Penicillin-binding protein dimerisation" evidence="5">
    <location>
        <begin position="59"/>
        <end position="226"/>
    </location>
</feature>
<evidence type="ECO:0000259" key="4">
    <source>
        <dbReference type="Pfam" id="PF00905"/>
    </source>
</evidence>
<dbReference type="GO" id="GO:0005886">
    <property type="term" value="C:plasma membrane"/>
    <property type="evidence" value="ECO:0007669"/>
    <property type="project" value="TreeGrafter"/>
</dbReference>
<accession>A0A7W9Q198</accession>
<evidence type="ECO:0000256" key="2">
    <source>
        <dbReference type="ARBA" id="ARBA00007171"/>
    </source>
</evidence>
<dbReference type="Gene3D" id="3.90.1310.10">
    <property type="entry name" value="Penicillin-binding protein 2a (Domain 2)"/>
    <property type="match status" value="1"/>
</dbReference>
<dbReference type="InterPro" id="IPR012338">
    <property type="entry name" value="Beta-lactam/transpept-like"/>
</dbReference>
<dbReference type="Pfam" id="PF00905">
    <property type="entry name" value="Transpeptidase"/>
    <property type="match status" value="1"/>
</dbReference>
<dbReference type="PANTHER" id="PTHR30627:SF1">
    <property type="entry name" value="PEPTIDOGLYCAN D,D-TRANSPEPTIDASE FTSI"/>
    <property type="match status" value="1"/>
</dbReference>
<dbReference type="SUPFAM" id="SSF56601">
    <property type="entry name" value="beta-lactamase/transpeptidase-like"/>
    <property type="match status" value="1"/>
</dbReference>